<feature type="compositionally biased region" description="Low complexity" evidence="1">
    <location>
        <begin position="870"/>
        <end position="891"/>
    </location>
</feature>
<dbReference type="Pfam" id="PF14652">
    <property type="entry name" value="DUF4457"/>
    <property type="match status" value="2"/>
</dbReference>
<protein>
    <submittedName>
        <fullName evidence="4">Protein KIAA0556-like</fullName>
    </submittedName>
</protein>
<dbReference type="PANTHER" id="PTHR21534">
    <property type="entry name" value="KATANIN-INTERACTING PROTEIN"/>
    <property type="match status" value="1"/>
</dbReference>
<sequence>MDDVHSGQLASKKRWQHVSELPPSPGRCPLRGPVEGESPDGGSSTDRRPSWQLRGGGCDASAQRHKDEPRRNSAALPVPRRTTADLTHARGLMGPAPRLHHLAASSRRLENESDRLPSLGSPGKRFEIPDRRYFSLDRTKNRLKGHDLLPSKTPVERDTTSLLALRKLSIHDDEGQRSLSHERRSANDRVERADARGRGRESPNGYLPADRNTASPVQWRKNHHSGSPVLESWSSAPRVGKGDRGHPSALLAGGNSDDRQPMGSPISSGLHVDKSAWGRESLDVHQHSGWEAEVERLWEGFDIPVLPRGQHLLINICSTWGDRHYVGLNGIEVFADTGEPVPIAEVLANPADINVLPEYGRDPRVAANLVDGVYRTQDDGHLWLAPFTPGAAHLVHLAFAEPCRVAMIRVWNYNKSRIHACRGARHLDISLDGVLVFSGEIAKASGTLRGGVEQFGDTILFTTDDSILEAMARHDQTFQEEWKEEESREDLPNRPRTSDRDADERPITCAALPSCEQQKSLDFAEETEGEVGKYTGTRLQLNVTHTWGDELQFGLTGLEVVGSSGDALPVSAGMLSAPSASAPGSPATAAEARHESPSSGLDRLLDGENVTTCAEHMWCLPFTPGRSHLLVITLARAHTITGLRFWNYNRSPEDTSKGVRTVHVALDGRVVSPPEGILLRKGPGNCHFDFAQEIIFREFAPGSAQARAQQTSCRQIHKTIEQPSMAYEAPAMPCGFIFQLQLLTSWGDPYYIGLNGLEIYDAEGELIPLTENHMTAFPDSVNVLEGVCGDVRTPDKLIDGVNDTHNGRHMWLAPILPGVVNRVYIIFDHPTSVSMLKLWNYSKTPTRGVKEFGVLVDDLLVYNGTLEQASGASRRGSPYRGSPRPSRSPVPCHTVLFTDEPTPVTRERRAVPEPQASNKMHMIYAEEEDDDDIQLFDSGRELRQRVKPVDQALRPMTCIAVRGQSGKNG</sequence>
<feature type="region of interest" description="Disordered" evidence="1">
    <location>
        <begin position="479"/>
        <end position="505"/>
    </location>
</feature>
<keyword evidence="3" id="KW-1185">Reference proteome</keyword>
<feature type="region of interest" description="Disordered" evidence="1">
    <location>
        <begin position="1"/>
        <end position="82"/>
    </location>
</feature>
<evidence type="ECO:0000256" key="1">
    <source>
        <dbReference type="SAM" id="MobiDB-lite"/>
    </source>
</evidence>
<feature type="compositionally biased region" description="Low complexity" evidence="1">
    <location>
        <begin position="576"/>
        <end position="590"/>
    </location>
</feature>
<gene>
    <name evidence="4" type="primary">LOC116946134</name>
</gene>
<feature type="region of interest" description="Disordered" evidence="1">
    <location>
        <begin position="576"/>
        <end position="602"/>
    </location>
</feature>
<feature type="domain" description="KATNIP" evidence="2">
    <location>
        <begin position="293"/>
        <end position="443"/>
    </location>
</feature>
<dbReference type="AlphaFoldDB" id="A0AAJ7TGD8"/>
<evidence type="ECO:0000313" key="3">
    <source>
        <dbReference type="Proteomes" id="UP001318040"/>
    </source>
</evidence>
<dbReference type="InterPro" id="IPR027859">
    <property type="entry name" value="KATNIP_dom"/>
</dbReference>
<feature type="region of interest" description="Disordered" evidence="1">
    <location>
        <begin position="870"/>
        <end position="892"/>
    </location>
</feature>
<feature type="domain" description="KATNIP" evidence="2">
    <location>
        <begin position="541"/>
        <end position="869"/>
    </location>
</feature>
<name>A0AAJ7TGD8_PETMA</name>
<dbReference type="KEGG" id="pmrn:116946134"/>
<dbReference type="PANTHER" id="PTHR21534:SF0">
    <property type="entry name" value="KATANIN-INTERACTING PROTEIN"/>
    <property type="match status" value="1"/>
</dbReference>
<proteinExistence type="predicted"/>
<dbReference type="InterPro" id="IPR026704">
    <property type="entry name" value="KATNIP"/>
</dbReference>
<dbReference type="RefSeq" id="XP_032816914.1">
    <property type="nucleotide sequence ID" value="XM_032961023.1"/>
</dbReference>
<evidence type="ECO:0000313" key="4">
    <source>
        <dbReference type="RefSeq" id="XP_032816914.1"/>
    </source>
</evidence>
<feature type="compositionally biased region" description="Basic and acidic residues" evidence="1">
    <location>
        <begin position="62"/>
        <end position="71"/>
    </location>
</feature>
<feature type="region of interest" description="Disordered" evidence="1">
    <location>
        <begin position="172"/>
        <end position="271"/>
    </location>
</feature>
<accession>A0AAJ7TGD8</accession>
<organism evidence="3 4">
    <name type="scientific">Petromyzon marinus</name>
    <name type="common">Sea lamprey</name>
    <dbReference type="NCBI Taxonomy" id="7757"/>
    <lineage>
        <taxon>Eukaryota</taxon>
        <taxon>Metazoa</taxon>
        <taxon>Chordata</taxon>
        <taxon>Craniata</taxon>
        <taxon>Vertebrata</taxon>
        <taxon>Cyclostomata</taxon>
        <taxon>Hyperoartia</taxon>
        <taxon>Petromyzontiformes</taxon>
        <taxon>Petromyzontidae</taxon>
        <taxon>Petromyzon</taxon>
    </lineage>
</organism>
<dbReference type="Proteomes" id="UP001318040">
    <property type="component" value="Chromosome 26"/>
</dbReference>
<feature type="compositionally biased region" description="Basic and acidic residues" evidence="1">
    <location>
        <begin position="172"/>
        <end position="201"/>
    </location>
</feature>
<reference evidence="4" key="1">
    <citation type="submission" date="2025-08" db="UniProtKB">
        <authorList>
            <consortium name="RefSeq"/>
        </authorList>
    </citation>
    <scope>IDENTIFICATION</scope>
    <source>
        <tissue evidence="4">Sperm</tissue>
    </source>
</reference>
<evidence type="ECO:0000259" key="2">
    <source>
        <dbReference type="Pfam" id="PF14652"/>
    </source>
</evidence>